<dbReference type="OrthoDB" id="8907274at2759"/>
<dbReference type="InterPro" id="IPR036938">
    <property type="entry name" value="PAP2/HPO_sf"/>
</dbReference>
<dbReference type="PANTHER" id="PTHR10165">
    <property type="entry name" value="LIPID PHOSPHATE PHOSPHATASE"/>
    <property type="match status" value="1"/>
</dbReference>
<keyword evidence="10" id="KW-1185">Reference proteome</keyword>
<feature type="transmembrane region" description="Helical" evidence="7">
    <location>
        <begin position="233"/>
        <end position="254"/>
    </location>
</feature>
<dbReference type="PANTHER" id="PTHR10165:SF158">
    <property type="entry name" value="PAP2 DOMAIN PROTEIN (AFU_ORTHOLOGUE AFUA_4G08970)"/>
    <property type="match status" value="1"/>
</dbReference>
<dbReference type="GO" id="GO:0046839">
    <property type="term" value="P:phospholipid dephosphorylation"/>
    <property type="evidence" value="ECO:0007669"/>
    <property type="project" value="TreeGrafter"/>
</dbReference>
<feature type="domain" description="Phosphatidic acid phosphatase type 2/haloperoxidase" evidence="8">
    <location>
        <begin position="131"/>
        <end position="278"/>
    </location>
</feature>
<evidence type="ECO:0000256" key="4">
    <source>
        <dbReference type="ARBA" id="ARBA00022989"/>
    </source>
</evidence>
<keyword evidence="4 7" id="KW-1133">Transmembrane helix</keyword>
<feature type="transmembrane region" description="Helical" evidence="7">
    <location>
        <begin position="25"/>
        <end position="45"/>
    </location>
</feature>
<evidence type="ECO:0000259" key="8">
    <source>
        <dbReference type="SMART" id="SM00014"/>
    </source>
</evidence>
<feature type="region of interest" description="Disordered" evidence="6">
    <location>
        <begin position="324"/>
        <end position="416"/>
    </location>
</feature>
<feature type="region of interest" description="Disordered" evidence="6">
    <location>
        <begin position="442"/>
        <end position="497"/>
    </location>
</feature>
<dbReference type="Pfam" id="PF01569">
    <property type="entry name" value="PAP2"/>
    <property type="match status" value="1"/>
</dbReference>
<dbReference type="Gene3D" id="1.20.144.10">
    <property type="entry name" value="Phosphatidic acid phosphatase type 2/haloperoxidase"/>
    <property type="match status" value="1"/>
</dbReference>
<feature type="transmembrane region" description="Helical" evidence="7">
    <location>
        <begin position="203"/>
        <end position="221"/>
    </location>
</feature>
<dbReference type="GO" id="GO:0016020">
    <property type="term" value="C:membrane"/>
    <property type="evidence" value="ECO:0007669"/>
    <property type="project" value="UniProtKB-SubCell"/>
</dbReference>
<evidence type="ECO:0000256" key="2">
    <source>
        <dbReference type="ARBA" id="ARBA00008816"/>
    </source>
</evidence>
<dbReference type="Proteomes" id="UP000799424">
    <property type="component" value="Unassembled WGS sequence"/>
</dbReference>
<comment type="similarity">
    <text evidence="2">Belongs to the PA-phosphatase related phosphoesterase family.</text>
</comment>
<keyword evidence="9" id="KW-0575">Peroxidase</keyword>
<name>A0A6A6ZR14_9PLEO</name>
<evidence type="ECO:0000313" key="9">
    <source>
        <dbReference type="EMBL" id="KAF2823246.1"/>
    </source>
</evidence>
<dbReference type="CDD" id="cd03390">
    <property type="entry name" value="PAP2_containing_1_like"/>
    <property type="match status" value="1"/>
</dbReference>
<dbReference type="EMBL" id="MU006232">
    <property type="protein sequence ID" value="KAF2823246.1"/>
    <property type="molecule type" value="Genomic_DNA"/>
</dbReference>
<comment type="subcellular location">
    <subcellularLocation>
        <location evidence="1">Membrane</location>
        <topology evidence="1">Multi-pass membrane protein</topology>
    </subcellularLocation>
</comment>
<dbReference type="InterPro" id="IPR043216">
    <property type="entry name" value="PAP-like"/>
</dbReference>
<dbReference type="GO" id="GO:0004601">
    <property type="term" value="F:peroxidase activity"/>
    <property type="evidence" value="ECO:0007669"/>
    <property type="project" value="UniProtKB-KW"/>
</dbReference>
<organism evidence="9 10">
    <name type="scientific">Ophiobolus disseminans</name>
    <dbReference type="NCBI Taxonomy" id="1469910"/>
    <lineage>
        <taxon>Eukaryota</taxon>
        <taxon>Fungi</taxon>
        <taxon>Dikarya</taxon>
        <taxon>Ascomycota</taxon>
        <taxon>Pezizomycotina</taxon>
        <taxon>Dothideomycetes</taxon>
        <taxon>Pleosporomycetidae</taxon>
        <taxon>Pleosporales</taxon>
        <taxon>Pleosporineae</taxon>
        <taxon>Phaeosphaeriaceae</taxon>
        <taxon>Ophiobolus</taxon>
    </lineage>
</organism>
<dbReference type="AlphaFoldDB" id="A0A6A6ZR14"/>
<sequence>MDQWKNTQLPERLPFSKKRLPKKVIFSYIVDYLIIVLLIGLFTVIDKVPPFHQHFSLENYTLHYPFAVKERVPVPWLCVYVVFAPAVIIGIYTMVIDGLFSHQTEMPTGRGGIKRLSGRYRFKDRLWELNCGILGLGLSVGAAFTITGALKNAIGKPRPDLISRCNVVTDRIDNTTYALQTFHICNATSDYILNDGFKSFPSGHSSVSFAGLFYLSLYLAAKLHVLDAKGEVWRSFIVMVPTLGAALITGTRIMDARHHPFDVISGAMLGMLVSWASYRQYFPPVTETWRKGRAYPIRAWGRGPAAPPTTNPTIMVDEDVQPLQPIGHSSNAERGEASGFSSNTAVATDGDQGTNVFRQQISDSQRRRQNPYAVDRSDTIASSNYRSDTMGSTMSTKATNYRNSMPSSNPFAGQRRMDTYDYSSSEDGDYELQPGHFTDTGYHRPTGISPQPTPPPPANVVAPGLHTVVPPTGDLSDRRDLAPAPPPHAVGTTPQQI</sequence>
<evidence type="ECO:0000313" key="10">
    <source>
        <dbReference type="Proteomes" id="UP000799424"/>
    </source>
</evidence>
<evidence type="ECO:0000256" key="6">
    <source>
        <dbReference type="SAM" id="MobiDB-lite"/>
    </source>
</evidence>
<evidence type="ECO:0000256" key="1">
    <source>
        <dbReference type="ARBA" id="ARBA00004141"/>
    </source>
</evidence>
<gene>
    <name evidence="9" type="ORF">CC86DRAFT_64816</name>
</gene>
<protein>
    <submittedName>
        <fullName evidence="9">Acid phosphatase/Vanadium-dependent haloperoxidase</fullName>
    </submittedName>
</protein>
<evidence type="ECO:0000256" key="7">
    <source>
        <dbReference type="SAM" id="Phobius"/>
    </source>
</evidence>
<keyword evidence="3 7" id="KW-0812">Transmembrane</keyword>
<dbReference type="SUPFAM" id="SSF48317">
    <property type="entry name" value="Acid phosphatase/Vanadium-dependent haloperoxidase"/>
    <property type="match status" value="1"/>
</dbReference>
<feature type="transmembrane region" description="Helical" evidence="7">
    <location>
        <begin position="129"/>
        <end position="150"/>
    </location>
</feature>
<keyword evidence="9" id="KW-0560">Oxidoreductase</keyword>
<evidence type="ECO:0000256" key="5">
    <source>
        <dbReference type="ARBA" id="ARBA00023136"/>
    </source>
</evidence>
<dbReference type="GO" id="GO:0006644">
    <property type="term" value="P:phospholipid metabolic process"/>
    <property type="evidence" value="ECO:0007669"/>
    <property type="project" value="InterPro"/>
</dbReference>
<accession>A0A6A6ZR14</accession>
<dbReference type="GO" id="GO:0008195">
    <property type="term" value="F:phosphatidate phosphatase activity"/>
    <property type="evidence" value="ECO:0007669"/>
    <property type="project" value="TreeGrafter"/>
</dbReference>
<dbReference type="InterPro" id="IPR000326">
    <property type="entry name" value="PAP2/HPO"/>
</dbReference>
<feature type="compositionally biased region" description="Polar residues" evidence="6">
    <location>
        <begin position="379"/>
        <end position="411"/>
    </location>
</feature>
<evidence type="ECO:0000256" key="3">
    <source>
        <dbReference type="ARBA" id="ARBA00022692"/>
    </source>
</evidence>
<proteinExistence type="inferred from homology"/>
<feature type="transmembrane region" description="Helical" evidence="7">
    <location>
        <begin position="74"/>
        <end position="100"/>
    </location>
</feature>
<dbReference type="SMART" id="SM00014">
    <property type="entry name" value="acidPPc"/>
    <property type="match status" value="1"/>
</dbReference>
<reference evidence="9" key="1">
    <citation type="journal article" date="2020" name="Stud. Mycol.">
        <title>101 Dothideomycetes genomes: a test case for predicting lifestyles and emergence of pathogens.</title>
        <authorList>
            <person name="Haridas S."/>
            <person name="Albert R."/>
            <person name="Binder M."/>
            <person name="Bloem J."/>
            <person name="Labutti K."/>
            <person name="Salamov A."/>
            <person name="Andreopoulos B."/>
            <person name="Baker S."/>
            <person name="Barry K."/>
            <person name="Bills G."/>
            <person name="Bluhm B."/>
            <person name="Cannon C."/>
            <person name="Castanera R."/>
            <person name="Culley D."/>
            <person name="Daum C."/>
            <person name="Ezra D."/>
            <person name="Gonzalez J."/>
            <person name="Henrissat B."/>
            <person name="Kuo A."/>
            <person name="Liang C."/>
            <person name="Lipzen A."/>
            <person name="Lutzoni F."/>
            <person name="Magnuson J."/>
            <person name="Mondo S."/>
            <person name="Nolan M."/>
            <person name="Ohm R."/>
            <person name="Pangilinan J."/>
            <person name="Park H.-J."/>
            <person name="Ramirez L."/>
            <person name="Alfaro M."/>
            <person name="Sun H."/>
            <person name="Tritt A."/>
            <person name="Yoshinaga Y."/>
            <person name="Zwiers L.-H."/>
            <person name="Turgeon B."/>
            <person name="Goodwin S."/>
            <person name="Spatafora J."/>
            <person name="Crous P."/>
            <person name="Grigoriev I."/>
        </authorList>
    </citation>
    <scope>NUCLEOTIDE SEQUENCE</scope>
    <source>
        <strain evidence="9">CBS 113818</strain>
    </source>
</reference>
<keyword evidence="5 7" id="KW-0472">Membrane</keyword>
<feature type="compositionally biased region" description="Polar residues" evidence="6">
    <location>
        <begin position="339"/>
        <end position="357"/>
    </location>
</feature>